<dbReference type="EMBL" id="BARU01029766">
    <property type="protein sequence ID" value="GAH70701.1"/>
    <property type="molecule type" value="Genomic_DNA"/>
</dbReference>
<accession>X1HKP1</accession>
<sequence>MRKCTKSEWQRIKERFKLPWSVKTLTDFWARGCKPTGMGFKDLRKITDEDIDFQLRYS</sequence>
<organism evidence="1">
    <name type="scientific">marine sediment metagenome</name>
    <dbReference type="NCBI Taxonomy" id="412755"/>
    <lineage>
        <taxon>unclassified sequences</taxon>
        <taxon>metagenomes</taxon>
        <taxon>ecological metagenomes</taxon>
    </lineage>
</organism>
<name>X1HKP1_9ZZZZ</name>
<comment type="caution">
    <text evidence="1">The sequence shown here is derived from an EMBL/GenBank/DDBJ whole genome shotgun (WGS) entry which is preliminary data.</text>
</comment>
<evidence type="ECO:0000313" key="1">
    <source>
        <dbReference type="EMBL" id="GAH70701.1"/>
    </source>
</evidence>
<protein>
    <submittedName>
        <fullName evidence="1">Uncharacterized protein</fullName>
    </submittedName>
</protein>
<proteinExistence type="predicted"/>
<gene>
    <name evidence="1" type="ORF">S03H2_47303</name>
</gene>
<dbReference type="AlphaFoldDB" id="X1HKP1"/>
<reference evidence="1" key="1">
    <citation type="journal article" date="2014" name="Front. Microbiol.">
        <title>High frequency of phylogenetically diverse reductive dehalogenase-homologous genes in deep subseafloor sedimentary metagenomes.</title>
        <authorList>
            <person name="Kawai M."/>
            <person name="Futagami T."/>
            <person name="Toyoda A."/>
            <person name="Takaki Y."/>
            <person name="Nishi S."/>
            <person name="Hori S."/>
            <person name="Arai W."/>
            <person name="Tsubouchi T."/>
            <person name="Morono Y."/>
            <person name="Uchiyama I."/>
            <person name="Ito T."/>
            <person name="Fujiyama A."/>
            <person name="Inagaki F."/>
            <person name="Takami H."/>
        </authorList>
    </citation>
    <scope>NUCLEOTIDE SEQUENCE</scope>
    <source>
        <strain evidence="1">Expedition CK06-06</strain>
    </source>
</reference>